<dbReference type="Gene3D" id="3.40.50.1000">
    <property type="entry name" value="HAD superfamily/HAD-like"/>
    <property type="match status" value="1"/>
</dbReference>
<dbReference type="OrthoDB" id="9797743at2"/>
<proteinExistence type="predicted"/>
<comment type="caution">
    <text evidence="1">The sequence shown here is derived from an EMBL/GenBank/DDBJ whole genome shotgun (WGS) entry which is preliminary data.</text>
</comment>
<sequence length="223" mass="24974">MLQKAVIFDMDGLLIDSEPYWQEAGMETLSRFGIQLSVRQYHSSTGLRTIEWINHWFRHFNVDLVHAPEAINAIEASAIEKIRLGGQPMPGADHIMNFFIRKNYRIGLASSSPMKLIEVVVDKLGIRPYLHAMSSAGELAYGKPHPQVYLNCAEALNITPVHCVCFEDSFNGMIAAKAAKMKCVVVPFHEQYNEAGWGAADLKLRSLANFNELLLEGIWAGKN</sequence>
<dbReference type="Proteomes" id="UP000031408">
    <property type="component" value="Unassembled WGS sequence"/>
</dbReference>
<dbReference type="PANTHER" id="PTHR18901:SF38">
    <property type="entry name" value="PSEUDOURIDINE-5'-PHOSPHATASE"/>
    <property type="match status" value="1"/>
</dbReference>
<dbReference type="SFLD" id="SFLDG01135">
    <property type="entry name" value="C1.5.6:_HAD__Beta-PGM__Phospha"/>
    <property type="match status" value="1"/>
</dbReference>
<name>A0A0C1IRX7_9BACT</name>
<dbReference type="NCBIfam" id="TIGR01509">
    <property type="entry name" value="HAD-SF-IA-v3"/>
    <property type="match status" value="1"/>
</dbReference>
<dbReference type="PANTHER" id="PTHR18901">
    <property type="entry name" value="2-DEOXYGLUCOSE-6-PHOSPHATE PHOSPHATASE 2"/>
    <property type="match status" value="1"/>
</dbReference>
<evidence type="ECO:0000313" key="1">
    <source>
        <dbReference type="EMBL" id="KIC93184.1"/>
    </source>
</evidence>
<dbReference type="STRING" id="1349421.OI18_18145"/>
<dbReference type="SFLD" id="SFLDG01129">
    <property type="entry name" value="C1.5:_HAD__Beta-PGM__Phosphata"/>
    <property type="match status" value="1"/>
</dbReference>
<dbReference type="AlphaFoldDB" id="A0A0C1IRX7"/>
<reference evidence="1 2" key="1">
    <citation type="submission" date="2014-11" db="EMBL/GenBank/DDBJ databases">
        <title>Genome sequence of Flavihumibacter solisilvae 3-3.</title>
        <authorList>
            <person name="Zhou G."/>
            <person name="Li M."/>
            <person name="Wang G."/>
        </authorList>
    </citation>
    <scope>NUCLEOTIDE SEQUENCE [LARGE SCALE GENOMIC DNA]</scope>
    <source>
        <strain evidence="1 2">3-3</strain>
    </source>
</reference>
<dbReference type="EMBL" id="JSVC01000021">
    <property type="protein sequence ID" value="KIC93184.1"/>
    <property type="molecule type" value="Genomic_DNA"/>
</dbReference>
<dbReference type="InterPro" id="IPR023214">
    <property type="entry name" value="HAD_sf"/>
</dbReference>
<dbReference type="SFLD" id="SFLDS00003">
    <property type="entry name" value="Haloacid_Dehalogenase"/>
    <property type="match status" value="1"/>
</dbReference>
<accession>A0A0C1IRX7</accession>
<dbReference type="SUPFAM" id="SSF56784">
    <property type="entry name" value="HAD-like"/>
    <property type="match status" value="1"/>
</dbReference>
<dbReference type="InterPro" id="IPR036412">
    <property type="entry name" value="HAD-like_sf"/>
</dbReference>
<dbReference type="Gene3D" id="1.10.150.240">
    <property type="entry name" value="Putative phosphatase, domain 2"/>
    <property type="match status" value="1"/>
</dbReference>
<evidence type="ECO:0000313" key="2">
    <source>
        <dbReference type="Proteomes" id="UP000031408"/>
    </source>
</evidence>
<dbReference type="RefSeq" id="WP_039142425.1">
    <property type="nucleotide sequence ID" value="NZ_JSVC01000021.1"/>
</dbReference>
<dbReference type="InterPro" id="IPR006439">
    <property type="entry name" value="HAD-SF_hydro_IA"/>
</dbReference>
<evidence type="ECO:0008006" key="3">
    <source>
        <dbReference type="Google" id="ProtNLM"/>
    </source>
</evidence>
<dbReference type="NCBIfam" id="NF008087">
    <property type="entry name" value="PRK10826.1"/>
    <property type="match status" value="1"/>
</dbReference>
<dbReference type="Pfam" id="PF00702">
    <property type="entry name" value="Hydrolase"/>
    <property type="match status" value="1"/>
</dbReference>
<dbReference type="InterPro" id="IPR023198">
    <property type="entry name" value="PGP-like_dom2"/>
</dbReference>
<organism evidence="1 2">
    <name type="scientific">Flavihumibacter solisilvae</name>
    <dbReference type="NCBI Taxonomy" id="1349421"/>
    <lineage>
        <taxon>Bacteria</taxon>
        <taxon>Pseudomonadati</taxon>
        <taxon>Bacteroidota</taxon>
        <taxon>Chitinophagia</taxon>
        <taxon>Chitinophagales</taxon>
        <taxon>Chitinophagaceae</taxon>
        <taxon>Flavihumibacter</taxon>
    </lineage>
</organism>
<keyword evidence="2" id="KW-1185">Reference proteome</keyword>
<protein>
    <recommendedName>
        <fullName evidence="3">HAD family hydrolase</fullName>
    </recommendedName>
</protein>
<gene>
    <name evidence="1" type="ORF">OI18_18145</name>
</gene>